<proteinExistence type="predicted"/>
<feature type="domain" description="RNA polymerase alpha subunit C-terminal" evidence="1">
    <location>
        <begin position="5"/>
        <end position="58"/>
    </location>
</feature>
<dbReference type="SUPFAM" id="SSF47789">
    <property type="entry name" value="C-terminal domain of RNA polymerase alpha subunit"/>
    <property type="match status" value="1"/>
</dbReference>
<dbReference type="AlphaFoldDB" id="A0A0A8K361"/>
<dbReference type="GO" id="GO:0006351">
    <property type="term" value="P:DNA-templated transcription"/>
    <property type="evidence" value="ECO:0007669"/>
    <property type="project" value="InterPro"/>
</dbReference>
<protein>
    <recommendedName>
        <fullName evidence="1">RNA polymerase alpha subunit C-terminal domain-containing protein</fullName>
    </recommendedName>
</protein>
<evidence type="ECO:0000313" key="2">
    <source>
        <dbReference type="EMBL" id="BAQ16972.1"/>
    </source>
</evidence>
<dbReference type="GO" id="GO:0003899">
    <property type="term" value="F:DNA-directed RNA polymerase activity"/>
    <property type="evidence" value="ECO:0007669"/>
    <property type="project" value="InterPro"/>
</dbReference>
<dbReference type="RefSeq" id="WP_045366218.1">
    <property type="nucleotide sequence ID" value="NZ_AP014648.1"/>
</dbReference>
<gene>
    <name evidence="2" type="ORF">GL4_1516</name>
</gene>
<sequence length="71" mass="8022">MGGRRLEDLGRSARCANVFGAERIETIGQLVQRTEIDFRRIPNIGNKSIREIKEKLAELGLSLRQGEIKLT</sequence>
<dbReference type="GO" id="GO:0003677">
    <property type="term" value="F:DNA binding"/>
    <property type="evidence" value="ECO:0007669"/>
    <property type="project" value="InterPro"/>
</dbReference>
<name>A0A0A8K361_9HYPH</name>
<accession>A0A0A8K361</accession>
<reference evidence="2 3" key="1">
    <citation type="submission" date="2014-09" db="EMBL/GenBank/DDBJ databases">
        <title>Genome sequencing of Methyloceanibacter caenitepidi Gela4.</title>
        <authorList>
            <person name="Takeuchi M."/>
            <person name="Susumu S."/>
            <person name="Kamagata Y."/>
            <person name="Oshima K."/>
            <person name="Hattori M."/>
            <person name="Iwasaki W."/>
        </authorList>
    </citation>
    <scope>NUCLEOTIDE SEQUENCE [LARGE SCALE GENOMIC DNA]</scope>
    <source>
        <strain evidence="2 3">Gela4</strain>
    </source>
</reference>
<dbReference type="STRING" id="1384459.GL4_1516"/>
<dbReference type="KEGG" id="mcg:GL4_1516"/>
<dbReference type="Pfam" id="PF03118">
    <property type="entry name" value="RNA_pol_A_CTD"/>
    <property type="match status" value="1"/>
</dbReference>
<dbReference type="EMBL" id="AP014648">
    <property type="protein sequence ID" value="BAQ16972.1"/>
    <property type="molecule type" value="Genomic_DNA"/>
</dbReference>
<evidence type="ECO:0000259" key="1">
    <source>
        <dbReference type="Pfam" id="PF03118"/>
    </source>
</evidence>
<dbReference type="Proteomes" id="UP000031643">
    <property type="component" value="Chromosome"/>
</dbReference>
<organism evidence="2 3">
    <name type="scientific">Methyloceanibacter caenitepidi</name>
    <dbReference type="NCBI Taxonomy" id="1384459"/>
    <lineage>
        <taxon>Bacteria</taxon>
        <taxon>Pseudomonadati</taxon>
        <taxon>Pseudomonadota</taxon>
        <taxon>Alphaproteobacteria</taxon>
        <taxon>Hyphomicrobiales</taxon>
        <taxon>Hyphomicrobiaceae</taxon>
        <taxon>Methyloceanibacter</taxon>
    </lineage>
</organism>
<dbReference type="InterPro" id="IPR011260">
    <property type="entry name" value="RNAP_asu_C"/>
</dbReference>
<evidence type="ECO:0000313" key="3">
    <source>
        <dbReference type="Proteomes" id="UP000031643"/>
    </source>
</evidence>
<keyword evidence="3" id="KW-1185">Reference proteome</keyword>
<dbReference type="HOGENOM" id="CLU_2735367_0_0_5"/>
<dbReference type="Gene3D" id="1.10.150.20">
    <property type="entry name" value="5' to 3' exonuclease, C-terminal subdomain"/>
    <property type="match status" value="1"/>
</dbReference>